<gene>
    <name evidence="3" type="ORF">GCM10022207_93680</name>
</gene>
<organism evidence="3 4">
    <name type="scientific">Streptomyces lannensis</name>
    <dbReference type="NCBI Taxonomy" id="766498"/>
    <lineage>
        <taxon>Bacteria</taxon>
        <taxon>Bacillati</taxon>
        <taxon>Actinomycetota</taxon>
        <taxon>Actinomycetes</taxon>
        <taxon>Kitasatosporales</taxon>
        <taxon>Streptomycetaceae</taxon>
        <taxon>Streptomyces</taxon>
    </lineage>
</organism>
<evidence type="ECO:0000313" key="3">
    <source>
        <dbReference type="EMBL" id="GAA3909439.1"/>
    </source>
</evidence>
<feature type="compositionally biased region" description="Basic and acidic residues" evidence="1">
    <location>
        <begin position="171"/>
        <end position="244"/>
    </location>
</feature>
<sequence length="261" mass="28919">MFLDPMSDPRPARRTTTAVAALWRKFRTWRSERPFWAGAFTMTAGLPIIYFPYTDLDLQGIVLALSTTSGAGSLIIGVLLIVLGLTLWFQQQHRVFAGIAALLLSLTSFPLANFGGLFLGLTCGLVGGSLACAWMPAPDPPTAEQDRQDLEDRENRQDPDGWASLEQWAGLEDRPDRDERGEPGEREGKEGPGEQGEQEGKDEQEWKEGVEERENRDSRGEREDREGRDARADLEETVELERISAADPPPTAPAQPHDGPH</sequence>
<name>A0ABP7LVX5_9ACTN</name>
<proteinExistence type="predicted"/>
<feature type="transmembrane region" description="Helical" evidence="2">
    <location>
        <begin position="59"/>
        <end position="88"/>
    </location>
</feature>
<evidence type="ECO:0000256" key="2">
    <source>
        <dbReference type="SAM" id="Phobius"/>
    </source>
</evidence>
<dbReference type="Proteomes" id="UP001501563">
    <property type="component" value="Unassembled WGS sequence"/>
</dbReference>
<keyword evidence="2" id="KW-0472">Membrane</keyword>
<dbReference type="InterPro" id="IPR046096">
    <property type="entry name" value="DUF6114"/>
</dbReference>
<dbReference type="Pfam" id="PF19609">
    <property type="entry name" value="DUF6114"/>
    <property type="match status" value="1"/>
</dbReference>
<dbReference type="RefSeq" id="WP_345554744.1">
    <property type="nucleotide sequence ID" value="NZ_BAAAZA010000084.1"/>
</dbReference>
<dbReference type="EMBL" id="BAAAZA010000084">
    <property type="protein sequence ID" value="GAA3909439.1"/>
    <property type="molecule type" value="Genomic_DNA"/>
</dbReference>
<keyword evidence="2" id="KW-1133">Transmembrane helix</keyword>
<keyword evidence="2" id="KW-0812">Transmembrane</keyword>
<keyword evidence="4" id="KW-1185">Reference proteome</keyword>
<feature type="transmembrane region" description="Helical" evidence="2">
    <location>
        <begin position="34"/>
        <end position="53"/>
    </location>
</feature>
<comment type="caution">
    <text evidence="3">The sequence shown here is derived from an EMBL/GenBank/DDBJ whole genome shotgun (WGS) entry which is preliminary data.</text>
</comment>
<protein>
    <recommendedName>
        <fullName evidence="5">Integral membrane protein</fullName>
    </recommendedName>
</protein>
<feature type="region of interest" description="Disordered" evidence="1">
    <location>
        <begin position="137"/>
        <end position="261"/>
    </location>
</feature>
<accession>A0ABP7LVX5</accession>
<evidence type="ECO:0008006" key="5">
    <source>
        <dbReference type="Google" id="ProtNLM"/>
    </source>
</evidence>
<feature type="transmembrane region" description="Helical" evidence="2">
    <location>
        <begin position="95"/>
        <end position="112"/>
    </location>
</feature>
<reference evidence="4" key="1">
    <citation type="journal article" date="2019" name="Int. J. Syst. Evol. Microbiol.">
        <title>The Global Catalogue of Microorganisms (GCM) 10K type strain sequencing project: providing services to taxonomists for standard genome sequencing and annotation.</title>
        <authorList>
            <consortium name="The Broad Institute Genomics Platform"/>
            <consortium name="The Broad Institute Genome Sequencing Center for Infectious Disease"/>
            <person name="Wu L."/>
            <person name="Ma J."/>
        </authorList>
    </citation>
    <scope>NUCLEOTIDE SEQUENCE [LARGE SCALE GENOMIC DNA]</scope>
    <source>
        <strain evidence="4">JCM 16578</strain>
    </source>
</reference>
<feature type="compositionally biased region" description="Basic and acidic residues" evidence="1">
    <location>
        <begin position="144"/>
        <end position="159"/>
    </location>
</feature>
<evidence type="ECO:0000256" key="1">
    <source>
        <dbReference type="SAM" id="MobiDB-lite"/>
    </source>
</evidence>
<evidence type="ECO:0000313" key="4">
    <source>
        <dbReference type="Proteomes" id="UP001501563"/>
    </source>
</evidence>